<name>A0AAD8P8I7_TARER</name>
<reference evidence="1" key="1">
    <citation type="journal article" date="2023" name="bioRxiv">
        <title>Improved chromosome-level genome assembly for marigold (Tagetes erecta).</title>
        <authorList>
            <person name="Jiang F."/>
            <person name="Yuan L."/>
            <person name="Wang S."/>
            <person name="Wang H."/>
            <person name="Xu D."/>
            <person name="Wang A."/>
            <person name="Fan W."/>
        </authorList>
    </citation>
    <scope>NUCLEOTIDE SEQUENCE</scope>
    <source>
        <strain evidence="1">WSJ</strain>
        <tissue evidence="1">Leaf</tissue>
    </source>
</reference>
<dbReference type="AlphaFoldDB" id="A0AAD8P8I7"/>
<evidence type="ECO:0000313" key="1">
    <source>
        <dbReference type="EMBL" id="KAK1437493.1"/>
    </source>
</evidence>
<gene>
    <name evidence="1" type="ORF">QVD17_03284</name>
</gene>
<protein>
    <submittedName>
        <fullName evidence="1">Uncharacterized protein</fullName>
    </submittedName>
</protein>
<sequence length="201" mass="23629">MALHNANADDHGVNWCQRICRNRTCTGVLKSGYIHIKEIGLQKIPEVKLDTYKDRVVGVKTKFVYHIRFEKKVKVKPYLDLVTYDFGLYDWRTNSPYHRISTYSSKYTVLEKEQIVTVNFEANLTRFTKEEQKEIKNVIDGGRAMMVFSGYFKWHAARDRFFMGYGETELKRAYKKLAHVIKIWLVDWKSGGDVDEYEAGH</sequence>
<keyword evidence="2" id="KW-1185">Reference proteome</keyword>
<dbReference type="Proteomes" id="UP001229421">
    <property type="component" value="Unassembled WGS sequence"/>
</dbReference>
<comment type="caution">
    <text evidence="1">The sequence shown here is derived from an EMBL/GenBank/DDBJ whole genome shotgun (WGS) entry which is preliminary data.</text>
</comment>
<accession>A0AAD8P8I7</accession>
<proteinExistence type="predicted"/>
<organism evidence="1 2">
    <name type="scientific">Tagetes erecta</name>
    <name type="common">African marigold</name>
    <dbReference type="NCBI Taxonomy" id="13708"/>
    <lineage>
        <taxon>Eukaryota</taxon>
        <taxon>Viridiplantae</taxon>
        <taxon>Streptophyta</taxon>
        <taxon>Embryophyta</taxon>
        <taxon>Tracheophyta</taxon>
        <taxon>Spermatophyta</taxon>
        <taxon>Magnoliopsida</taxon>
        <taxon>eudicotyledons</taxon>
        <taxon>Gunneridae</taxon>
        <taxon>Pentapetalae</taxon>
        <taxon>asterids</taxon>
        <taxon>campanulids</taxon>
        <taxon>Asterales</taxon>
        <taxon>Asteraceae</taxon>
        <taxon>Asteroideae</taxon>
        <taxon>Heliantheae alliance</taxon>
        <taxon>Tageteae</taxon>
        <taxon>Tagetes</taxon>
    </lineage>
</organism>
<evidence type="ECO:0000313" key="2">
    <source>
        <dbReference type="Proteomes" id="UP001229421"/>
    </source>
</evidence>
<dbReference type="EMBL" id="JAUHHV010000001">
    <property type="protein sequence ID" value="KAK1437493.1"/>
    <property type="molecule type" value="Genomic_DNA"/>
</dbReference>